<feature type="modified residue" description="2-(S-cysteinyl)pyruvic acid O-phosphothioketal" evidence="12">
    <location>
        <position position="116"/>
    </location>
</feature>
<dbReference type="GO" id="GO:0019277">
    <property type="term" value="P:UDP-N-acetylgalactosamine biosynthetic process"/>
    <property type="evidence" value="ECO:0007669"/>
    <property type="project" value="InterPro"/>
</dbReference>
<comment type="function">
    <text evidence="12">Cell wall formation. Adds enolpyruvyl to UDP-N-acetylglucosamine.</text>
</comment>
<keyword evidence="4 12" id="KW-0132">Cell division</keyword>
<comment type="subcellular location">
    <subcellularLocation>
        <location evidence="1 12">Cytoplasm</location>
    </subcellularLocation>
</comment>
<feature type="binding site" evidence="12">
    <location>
        <position position="328"/>
    </location>
    <ligand>
        <name>UDP-N-acetyl-alpha-D-glucosamine</name>
        <dbReference type="ChEBI" id="CHEBI:57705"/>
    </ligand>
</feature>
<keyword evidence="7 12" id="KW-0573">Peptidoglycan synthesis</keyword>
<feature type="active site" description="Proton donor" evidence="12">
    <location>
        <position position="116"/>
    </location>
</feature>
<dbReference type="GO" id="GO:0008360">
    <property type="term" value="P:regulation of cell shape"/>
    <property type="evidence" value="ECO:0007669"/>
    <property type="project" value="UniProtKB-KW"/>
</dbReference>
<dbReference type="EMBL" id="VGIY01000202">
    <property type="protein sequence ID" value="MBM3317851.1"/>
    <property type="molecule type" value="Genomic_DNA"/>
</dbReference>
<evidence type="ECO:0000256" key="7">
    <source>
        <dbReference type="ARBA" id="ARBA00022984"/>
    </source>
</evidence>
<dbReference type="InterPro" id="IPR050068">
    <property type="entry name" value="MurA_subfamily"/>
</dbReference>
<evidence type="ECO:0000256" key="5">
    <source>
        <dbReference type="ARBA" id="ARBA00022679"/>
    </source>
</evidence>
<dbReference type="PANTHER" id="PTHR43783:SF1">
    <property type="entry name" value="UDP-N-ACETYLGLUCOSAMINE 1-CARBOXYVINYLTRANSFERASE"/>
    <property type="match status" value="1"/>
</dbReference>
<feature type="domain" description="Enolpyruvate transferase" evidence="13">
    <location>
        <begin position="6"/>
        <end position="407"/>
    </location>
</feature>
<evidence type="ECO:0000256" key="6">
    <source>
        <dbReference type="ARBA" id="ARBA00022960"/>
    </source>
</evidence>
<dbReference type="GO" id="GO:0071555">
    <property type="term" value="P:cell wall organization"/>
    <property type="evidence" value="ECO:0007669"/>
    <property type="project" value="UniProtKB-KW"/>
</dbReference>
<dbReference type="InterPro" id="IPR013792">
    <property type="entry name" value="RNA3'P_cycl/enolpyr_Trfase_a/b"/>
</dbReference>
<proteinExistence type="inferred from homology"/>
<sequence>MDEIIVEGGTPLRGEVVIGGAKNAVLPMMAACLLVPGPVRIRNVPRLRDVATFLDLLHALGVRGGYENHSLVLDASRVASCEAPYAHVKKMRASIYVLGPLLARLGQARVSMPGGCAWGPRPVNLHQDAMQALGAQLALEHGYIVARADRLRGAKIVFDVCSVGATGNAMMAAALAEGTTEIENAAAEPEIAALAEFLNGLGARIRGAGGKTITIEGVTALQQAEPFVNIPDRIEAGTFLVAGAITGGDVVARGVRPDHLAMVLSRLERMGCELTTGADSVRVRVGKGGLQGTAIVTEPYPGFPTDLQAQFMALLCLARGTGVITETIYPDRFTHVPELRRLGAEITLSGNVATVTGVERLQGASVMSTDIRASSALILGGLAAAGWTRVSRVYHIDRGYERIEEKLQGLGARIRRVREGET</sequence>
<protein>
    <recommendedName>
        <fullName evidence="12">UDP-N-acetylglucosamine 1-carboxyvinyltransferase</fullName>
        <ecNumber evidence="12">2.5.1.7</ecNumber>
    </recommendedName>
    <alternativeName>
        <fullName evidence="12">Enoylpyruvate transferase</fullName>
    </alternativeName>
    <alternativeName>
        <fullName evidence="12">UDP-N-acetylglucosamine enolpyruvyl transferase</fullName>
        <shortName evidence="12">EPT</shortName>
    </alternativeName>
</protein>
<keyword evidence="3 12" id="KW-0963">Cytoplasm</keyword>
<organism evidence="14 15">
    <name type="scientific">Eiseniibacteriota bacterium</name>
    <dbReference type="NCBI Taxonomy" id="2212470"/>
    <lineage>
        <taxon>Bacteria</taxon>
        <taxon>Candidatus Eiseniibacteriota</taxon>
    </lineage>
</organism>
<keyword evidence="8 12" id="KW-0131">Cell cycle</keyword>
<dbReference type="CDD" id="cd01555">
    <property type="entry name" value="UdpNAET"/>
    <property type="match status" value="1"/>
</dbReference>
<dbReference type="PANTHER" id="PTHR43783">
    <property type="entry name" value="UDP-N-ACETYLGLUCOSAMINE 1-CARBOXYVINYLTRANSFERASE"/>
    <property type="match status" value="1"/>
</dbReference>
<evidence type="ECO:0000256" key="4">
    <source>
        <dbReference type="ARBA" id="ARBA00022618"/>
    </source>
</evidence>
<evidence type="ECO:0000313" key="15">
    <source>
        <dbReference type="Proteomes" id="UP000748308"/>
    </source>
</evidence>
<dbReference type="InterPro" id="IPR036968">
    <property type="entry name" value="Enolpyruvate_Tfrase_sf"/>
</dbReference>
<comment type="caution">
    <text evidence="14">The sequence shown here is derived from an EMBL/GenBank/DDBJ whole genome shotgun (WGS) entry which is preliminary data.</text>
</comment>
<evidence type="ECO:0000256" key="2">
    <source>
        <dbReference type="ARBA" id="ARBA00004752"/>
    </source>
</evidence>
<comment type="pathway">
    <text evidence="2 12">Cell wall biogenesis; peptidoglycan biosynthesis.</text>
</comment>
<dbReference type="Proteomes" id="UP000748308">
    <property type="component" value="Unassembled WGS sequence"/>
</dbReference>
<dbReference type="Gene3D" id="3.65.10.10">
    <property type="entry name" value="Enolpyruvate transferase domain"/>
    <property type="match status" value="2"/>
</dbReference>
<reference evidence="14" key="1">
    <citation type="submission" date="2019-03" db="EMBL/GenBank/DDBJ databases">
        <title>Lake Tanganyika Metagenome-Assembled Genomes (MAGs).</title>
        <authorList>
            <person name="Tran P."/>
        </authorList>
    </citation>
    <scope>NUCLEOTIDE SEQUENCE</scope>
    <source>
        <strain evidence="14">M_DeepCast_400m_m2_100</strain>
    </source>
</reference>
<gene>
    <name evidence="12 14" type="primary">murA</name>
    <name evidence="14" type="ORF">FJY75_08350</name>
</gene>
<dbReference type="NCBIfam" id="NF006873">
    <property type="entry name" value="PRK09369.1"/>
    <property type="match status" value="1"/>
</dbReference>
<keyword evidence="12" id="KW-0670">Pyruvate</keyword>
<dbReference type="SUPFAM" id="SSF55205">
    <property type="entry name" value="EPT/RTPC-like"/>
    <property type="match status" value="1"/>
</dbReference>
<comment type="caution">
    <text evidence="12">Lacks conserved residue(s) required for the propagation of feature annotation.</text>
</comment>
<evidence type="ECO:0000256" key="10">
    <source>
        <dbReference type="ARBA" id="ARBA00038367"/>
    </source>
</evidence>
<keyword evidence="6 12" id="KW-0133">Cell shape</keyword>
<dbReference type="FunFam" id="3.65.10.10:FF:000001">
    <property type="entry name" value="UDP-N-acetylglucosamine 1-carboxyvinyltransferase"/>
    <property type="match status" value="1"/>
</dbReference>
<comment type="similarity">
    <text evidence="10 12">Belongs to the EPSP synthase family. MurA subfamily.</text>
</comment>
<evidence type="ECO:0000256" key="3">
    <source>
        <dbReference type="ARBA" id="ARBA00022490"/>
    </source>
</evidence>
<evidence type="ECO:0000256" key="12">
    <source>
        <dbReference type="HAMAP-Rule" id="MF_00111"/>
    </source>
</evidence>
<dbReference type="GO" id="GO:0009252">
    <property type="term" value="P:peptidoglycan biosynthetic process"/>
    <property type="evidence" value="ECO:0007669"/>
    <property type="project" value="UniProtKB-UniRule"/>
</dbReference>
<dbReference type="InterPro" id="IPR005750">
    <property type="entry name" value="UDP_GlcNAc_COvinyl_MurA"/>
</dbReference>
<dbReference type="EC" id="2.5.1.7" evidence="12"/>
<dbReference type="AlphaFoldDB" id="A0A938BRH8"/>
<dbReference type="InterPro" id="IPR001986">
    <property type="entry name" value="Enolpyruvate_Tfrase_dom"/>
</dbReference>
<evidence type="ECO:0000256" key="11">
    <source>
        <dbReference type="ARBA" id="ARBA00047527"/>
    </source>
</evidence>
<evidence type="ECO:0000256" key="8">
    <source>
        <dbReference type="ARBA" id="ARBA00023306"/>
    </source>
</evidence>
<evidence type="ECO:0000313" key="14">
    <source>
        <dbReference type="EMBL" id="MBM3317851.1"/>
    </source>
</evidence>
<dbReference type="HAMAP" id="MF_00111">
    <property type="entry name" value="MurA"/>
    <property type="match status" value="1"/>
</dbReference>
<accession>A0A938BRH8</accession>
<evidence type="ECO:0000256" key="1">
    <source>
        <dbReference type="ARBA" id="ARBA00004496"/>
    </source>
</evidence>
<comment type="catalytic activity">
    <reaction evidence="11 12">
        <text>phosphoenolpyruvate + UDP-N-acetyl-alpha-D-glucosamine = UDP-N-acetyl-3-O-(1-carboxyvinyl)-alpha-D-glucosamine + phosphate</text>
        <dbReference type="Rhea" id="RHEA:18681"/>
        <dbReference type="ChEBI" id="CHEBI:43474"/>
        <dbReference type="ChEBI" id="CHEBI:57705"/>
        <dbReference type="ChEBI" id="CHEBI:58702"/>
        <dbReference type="ChEBI" id="CHEBI:68483"/>
        <dbReference type="EC" id="2.5.1.7"/>
    </reaction>
</comment>
<dbReference type="GO" id="GO:0005737">
    <property type="term" value="C:cytoplasm"/>
    <property type="evidence" value="ECO:0007669"/>
    <property type="project" value="UniProtKB-SubCell"/>
</dbReference>
<name>A0A938BRH8_UNCEI</name>
<keyword evidence="5 12" id="KW-0808">Transferase</keyword>
<keyword evidence="9 12" id="KW-0961">Cell wall biogenesis/degradation</keyword>
<feature type="binding site" evidence="12">
    <location>
        <position position="92"/>
    </location>
    <ligand>
        <name>UDP-N-acetyl-alpha-D-glucosamine</name>
        <dbReference type="ChEBI" id="CHEBI:57705"/>
    </ligand>
</feature>
<dbReference type="GO" id="GO:0051301">
    <property type="term" value="P:cell division"/>
    <property type="evidence" value="ECO:0007669"/>
    <property type="project" value="UniProtKB-KW"/>
</dbReference>
<dbReference type="NCBIfam" id="TIGR01072">
    <property type="entry name" value="murA"/>
    <property type="match status" value="1"/>
</dbReference>
<evidence type="ECO:0000256" key="9">
    <source>
        <dbReference type="ARBA" id="ARBA00023316"/>
    </source>
</evidence>
<dbReference type="GO" id="GO:0008760">
    <property type="term" value="F:UDP-N-acetylglucosamine 1-carboxyvinyltransferase activity"/>
    <property type="evidence" value="ECO:0007669"/>
    <property type="project" value="UniProtKB-UniRule"/>
</dbReference>
<feature type="binding site" evidence="12">
    <location>
        <position position="306"/>
    </location>
    <ligand>
        <name>UDP-N-acetyl-alpha-D-glucosamine</name>
        <dbReference type="ChEBI" id="CHEBI:57705"/>
    </ligand>
</feature>
<evidence type="ECO:0000259" key="13">
    <source>
        <dbReference type="Pfam" id="PF00275"/>
    </source>
</evidence>
<feature type="binding site" evidence="12">
    <location>
        <begin position="22"/>
        <end position="23"/>
    </location>
    <ligand>
        <name>phosphoenolpyruvate</name>
        <dbReference type="ChEBI" id="CHEBI:58702"/>
    </ligand>
</feature>
<dbReference type="Pfam" id="PF00275">
    <property type="entry name" value="EPSP_synthase"/>
    <property type="match status" value="1"/>
</dbReference>